<dbReference type="InterPro" id="IPR000219">
    <property type="entry name" value="DH_dom"/>
</dbReference>
<dbReference type="GO" id="GO:0005085">
    <property type="term" value="F:guanyl-nucleotide exchange factor activity"/>
    <property type="evidence" value="ECO:0007669"/>
    <property type="project" value="InterPro"/>
</dbReference>
<sequence>MFTRFKGHRRVSNALTTSSTSSSMNSPSEITTISTYRDSHDELPQAHLAPKVDVIDDLYDFFTDDTAMADDDILAFETTEKQHRKRQALIQQLFDFESDYVNRLHVILLYFKRPISLHYQPSSSSSSSTRSSSYDSNAGIQIHHLQQQQQQQQQRNHHSSNISSALLSPFLSKQPSSSLPKNPTPSASNSSSFYTPSFSSSHVNINMHDIDVLFASIEPLYKLHEEFLEKLSERFRIWSSLQLVSDILQPLLSSILPVYNPYFENYPKIMAILEIIGKSRDGTKLTETVVTNPGGIGRVHLLSLLELPLYAIARYHQLITEITKLTDFNHPDLRHLKICQHKVQKMDLDVNPRVNICQNISRLMDMSLTVIGSPLMMDQPRQLIKSGKLCYVEGKSTHDLRICFLTSDQLITARPSSTAGSNKLHFKGKVSLKGATIKTVNRIDASFVITENATTDTSHQHADDIELLLNASGTSPSRQHHFKMEKEDLHSWVREIQNVVQSLRQRK</sequence>
<comment type="caution">
    <text evidence="4">The sequence shown here is derived from an EMBL/GenBank/DDBJ whole genome shotgun (WGS) entry which is preliminary data.</text>
</comment>
<feature type="domain" description="DH" evidence="3">
    <location>
        <begin position="85"/>
        <end position="353"/>
    </location>
</feature>
<gene>
    <name evidence="4" type="ORF">BCR42DRAFT_447065</name>
</gene>
<protein>
    <submittedName>
        <fullName evidence="4">Dbl homology domain-containing protein</fullName>
    </submittedName>
</protein>
<dbReference type="InterPro" id="IPR035899">
    <property type="entry name" value="DBL_dom_sf"/>
</dbReference>
<proteinExistence type="predicted"/>
<dbReference type="InterPro" id="IPR011993">
    <property type="entry name" value="PH-like_dom_sf"/>
</dbReference>
<evidence type="ECO:0000259" key="2">
    <source>
        <dbReference type="PROSITE" id="PS50003"/>
    </source>
</evidence>
<dbReference type="SUPFAM" id="SSF50729">
    <property type="entry name" value="PH domain-like"/>
    <property type="match status" value="1"/>
</dbReference>
<keyword evidence="5" id="KW-1185">Reference proteome</keyword>
<evidence type="ECO:0000313" key="5">
    <source>
        <dbReference type="Proteomes" id="UP000193560"/>
    </source>
</evidence>
<organism evidence="4 5">
    <name type="scientific">Absidia repens</name>
    <dbReference type="NCBI Taxonomy" id="90262"/>
    <lineage>
        <taxon>Eukaryota</taxon>
        <taxon>Fungi</taxon>
        <taxon>Fungi incertae sedis</taxon>
        <taxon>Mucoromycota</taxon>
        <taxon>Mucoromycotina</taxon>
        <taxon>Mucoromycetes</taxon>
        <taxon>Mucorales</taxon>
        <taxon>Cunninghamellaceae</taxon>
        <taxon>Absidia</taxon>
    </lineage>
</organism>
<dbReference type="Gene3D" id="1.20.900.10">
    <property type="entry name" value="Dbl homology (DH) domain"/>
    <property type="match status" value="1"/>
</dbReference>
<dbReference type="PROSITE" id="PS50003">
    <property type="entry name" value="PH_DOMAIN"/>
    <property type="match status" value="1"/>
</dbReference>
<feature type="compositionally biased region" description="Low complexity" evidence="1">
    <location>
        <begin position="16"/>
        <end position="30"/>
    </location>
</feature>
<dbReference type="EMBL" id="MCGE01000003">
    <property type="protein sequence ID" value="ORZ23371.1"/>
    <property type="molecule type" value="Genomic_DNA"/>
</dbReference>
<dbReference type="STRING" id="90262.A0A1X2IY18"/>
<dbReference type="Proteomes" id="UP000193560">
    <property type="component" value="Unassembled WGS sequence"/>
</dbReference>
<dbReference type="InterPro" id="IPR001849">
    <property type="entry name" value="PH_domain"/>
</dbReference>
<dbReference type="PANTHER" id="PTHR12673:SF159">
    <property type="entry name" value="LD03170P"/>
    <property type="match status" value="1"/>
</dbReference>
<reference evidence="4 5" key="1">
    <citation type="submission" date="2016-07" db="EMBL/GenBank/DDBJ databases">
        <title>Pervasive Adenine N6-methylation of Active Genes in Fungi.</title>
        <authorList>
            <consortium name="DOE Joint Genome Institute"/>
            <person name="Mondo S.J."/>
            <person name="Dannebaum R.O."/>
            <person name="Kuo R.C."/>
            <person name="Labutti K."/>
            <person name="Haridas S."/>
            <person name="Kuo A."/>
            <person name="Salamov A."/>
            <person name="Ahrendt S.R."/>
            <person name="Lipzen A."/>
            <person name="Sullivan W."/>
            <person name="Andreopoulos W.B."/>
            <person name="Clum A."/>
            <person name="Lindquist E."/>
            <person name="Daum C."/>
            <person name="Ramamoorthy G.K."/>
            <person name="Gryganskyi A."/>
            <person name="Culley D."/>
            <person name="Magnuson J.K."/>
            <person name="James T.Y."/>
            <person name="O'Malley M.A."/>
            <person name="Stajich J.E."/>
            <person name="Spatafora J.W."/>
            <person name="Visel A."/>
            <person name="Grigoriev I.V."/>
        </authorList>
    </citation>
    <scope>NUCLEOTIDE SEQUENCE [LARGE SCALE GENOMIC DNA]</scope>
    <source>
        <strain evidence="4 5">NRRL 1336</strain>
    </source>
</reference>
<dbReference type="SUPFAM" id="SSF48065">
    <property type="entry name" value="DBL homology domain (DH-domain)"/>
    <property type="match status" value="1"/>
</dbReference>
<dbReference type="AlphaFoldDB" id="A0A1X2IY18"/>
<name>A0A1X2IY18_9FUNG</name>
<dbReference type="SMART" id="SM00233">
    <property type="entry name" value="PH"/>
    <property type="match status" value="1"/>
</dbReference>
<feature type="domain" description="PH" evidence="2">
    <location>
        <begin position="382"/>
        <end position="501"/>
    </location>
</feature>
<feature type="compositionally biased region" description="Polar residues" evidence="1">
    <location>
        <begin position="172"/>
        <end position="181"/>
    </location>
</feature>
<evidence type="ECO:0000259" key="3">
    <source>
        <dbReference type="PROSITE" id="PS50010"/>
    </source>
</evidence>
<dbReference type="OrthoDB" id="660555at2759"/>
<dbReference type="Gene3D" id="2.30.29.30">
    <property type="entry name" value="Pleckstrin-homology domain (PH domain)/Phosphotyrosine-binding domain (PTB)"/>
    <property type="match status" value="1"/>
</dbReference>
<feature type="region of interest" description="Disordered" evidence="1">
    <location>
        <begin position="172"/>
        <end position="191"/>
    </location>
</feature>
<evidence type="ECO:0000256" key="1">
    <source>
        <dbReference type="SAM" id="MobiDB-lite"/>
    </source>
</evidence>
<dbReference type="Pfam" id="PF00621">
    <property type="entry name" value="RhoGEF"/>
    <property type="match status" value="1"/>
</dbReference>
<dbReference type="PANTHER" id="PTHR12673">
    <property type="entry name" value="FACIOGENITAL DYSPLASIA PROTEIN"/>
    <property type="match status" value="1"/>
</dbReference>
<feature type="region of interest" description="Disordered" evidence="1">
    <location>
        <begin position="1"/>
        <end position="30"/>
    </location>
</feature>
<feature type="compositionally biased region" description="Basic residues" evidence="1">
    <location>
        <begin position="1"/>
        <end position="11"/>
    </location>
</feature>
<dbReference type="GO" id="GO:0005737">
    <property type="term" value="C:cytoplasm"/>
    <property type="evidence" value="ECO:0007669"/>
    <property type="project" value="TreeGrafter"/>
</dbReference>
<accession>A0A1X2IY18</accession>
<dbReference type="InterPro" id="IPR051092">
    <property type="entry name" value="FYVE_RhoGEF_PH"/>
</dbReference>
<evidence type="ECO:0000313" key="4">
    <source>
        <dbReference type="EMBL" id="ORZ23371.1"/>
    </source>
</evidence>
<dbReference type="PROSITE" id="PS50010">
    <property type="entry name" value="DH_2"/>
    <property type="match status" value="1"/>
</dbReference>